<accession>A0AAE4NYY7</accession>
<evidence type="ECO:0000313" key="1">
    <source>
        <dbReference type="EMBL" id="MDV3662463.1"/>
    </source>
</evidence>
<name>A0AAE4NYY7_9FLAO</name>
<dbReference type="Proteomes" id="UP001189000">
    <property type="component" value="Unassembled WGS sequence"/>
</dbReference>
<dbReference type="AlphaFoldDB" id="A0AAE4NYY7"/>
<dbReference type="EMBL" id="NWGY01000001">
    <property type="protein sequence ID" value="MDV3662463.1"/>
    <property type="molecule type" value="Genomic_DNA"/>
</dbReference>
<gene>
    <name evidence="1" type="ORF">CMU51_00110</name>
</gene>
<comment type="caution">
    <text evidence="1">The sequence shown here is derived from an EMBL/GenBank/DDBJ whole genome shotgun (WGS) entry which is preliminary data.</text>
</comment>
<organism evidence="1 2">
    <name type="scientific">Elizabethkingia anophelis</name>
    <dbReference type="NCBI Taxonomy" id="1117645"/>
    <lineage>
        <taxon>Bacteria</taxon>
        <taxon>Pseudomonadati</taxon>
        <taxon>Bacteroidota</taxon>
        <taxon>Flavobacteriia</taxon>
        <taxon>Flavobacteriales</taxon>
        <taxon>Weeksellaceae</taxon>
        <taxon>Elizabethkingia</taxon>
    </lineage>
</organism>
<protein>
    <submittedName>
        <fullName evidence="1">Uncharacterized protein</fullName>
    </submittedName>
</protein>
<reference evidence="1" key="1">
    <citation type="submission" date="2023-02" db="EMBL/GenBank/DDBJ databases">
        <title>Elizabethkingia anophelis draft genomes.</title>
        <authorList>
            <person name="Nicholson A.C."/>
            <person name="Whitney A.M."/>
            <person name="Humrighouse B.W."/>
            <person name="Villarma A."/>
            <person name="Bell M."/>
            <person name="Mcquiston J."/>
        </authorList>
    </citation>
    <scope>NUCLEOTIDE SEQUENCE</scope>
    <source>
        <strain evidence="1">B4955</strain>
    </source>
</reference>
<evidence type="ECO:0000313" key="2">
    <source>
        <dbReference type="Proteomes" id="UP001189000"/>
    </source>
</evidence>
<sequence>MDVSINLPVTPAIKKFLTIKLGSEYRLTSMDWFGSIVFSMLENKTKKHNCIKDVNISCKTAIFQFTMSYDLSTKIGFILSPKHETMIHNIVDRIFRDEIYYTAIRNKEFYDIEYQTSINDILDSYDIIDEDITWDALYKEFTRKKKNIKSRLYL</sequence>
<proteinExistence type="predicted"/>